<keyword evidence="5 6" id="KW-0472">Membrane</keyword>
<evidence type="ECO:0000256" key="4">
    <source>
        <dbReference type="ARBA" id="ARBA00022989"/>
    </source>
</evidence>
<gene>
    <name evidence="7" type="ORF">E5333_04270</name>
</gene>
<evidence type="ECO:0000256" key="1">
    <source>
        <dbReference type="ARBA" id="ARBA00004651"/>
    </source>
</evidence>
<comment type="subcellular location">
    <subcellularLocation>
        <location evidence="1">Cell membrane</location>
        <topology evidence="1">Multi-pass membrane protein</topology>
    </subcellularLocation>
</comment>
<protein>
    <submittedName>
        <fullName evidence="7">YihY/virulence factor BrkB family protein</fullName>
    </submittedName>
</protein>
<sequence length="522" mass="58812">MFWSVMMMFKVFGLMSAGVPPHPADIKATYFFRHLNKYHYIFCLLLYKYVIELSQLALHRPPGMKKKSKISNMISRGSAFMRLASIRTKAFIAYCTTEVWSDTRRTWRINTIKTINLTVRSFLNTDLQNRASALTYNTLLAIVPALALLFAIGRGFGFENLLQTQLFQALPSQKHALEAGIEFVSGYMQQASQGLFVGVGIVVLLWTMISLMSNIEDTFNTVWGVTHARSFGRKVIDYTAIMFLLPILMICSSGISVMASYALVDNPRLHFITPALKVALDVAPFVLTWMSFTGMYLAFPNTKVRFKNAFLSGIFAGTAFQILQYLFLSGQIYVSKYNAIYGSFAFLPLLLIWLQLVWTITLAGAVLCYSSQNIFQFNFSNDISTISLDYKRQIAVVIMAITVKRFDLGLRPFTVTDFAANYHMPSRLVTQLIDEMVAADLLSAVVAGEDIYAYQPATDPSKVTLGMVLDKLNSQGANDFIPNFQKDFSDIIREISDNTRQTIAMCDKILLRDMPINGLETK</sequence>
<evidence type="ECO:0000256" key="3">
    <source>
        <dbReference type="ARBA" id="ARBA00022692"/>
    </source>
</evidence>
<dbReference type="AlphaFoldDB" id="A0A4S2G0U3"/>
<evidence type="ECO:0000313" key="8">
    <source>
        <dbReference type="Proteomes" id="UP000306630"/>
    </source>
</evidence>
<name>A0A4S2G0U3_9BACT</name>
<dbReference type="Proteomes" id="UP000306630">
    <property type="component" value="Unassembled WGS sequence"/>
</dbReference>
<evidence type="ECO:0000256" key="5">
    <source>
        <dbReference type="ARBA" id="ARBA00023136"/>
    </source>
</evidence>
<feature type="transmembrane region" description="Helical" evidence="6">
    <location>
        <begin position="309"/>
        <end position="328"/>
    </location>
</feature>
<feature type="transmembrane region" description="Helical" evidence="6">
    <location>
        <begin position="340"/>
        <end position="369"/>
    </location>
</feature>
<dbReference type="GO" id="GO:0005886">
    <property type="term" value="C:plasma membrane"/>
    <property type="evidence" value="ECO:0007669"/>
    <property type="project" value="UniProtKB-SubCell"/>
</dbReference>
<feature type="transmembrane region" description="Helical" evidence="6">
    <location>
        <begin position="275"/>
        <end position="297"/>
    </location>
</feature>
<keyword evidence="2" id="KW-1003">Cell membrane</keyword>
<feature type="transmembrane region" description="Helical" evidence="6">
    <location>
        <begin position="133"/>
        <end position="152"/>
    </location>
</feature>
<dbReference type="InterPro" id="IPR017039">
    <property type="entry name" value="Virul_fac_BrkB"/>
</dbReference>
<dbReference type="PANTHER" id="PTHR30213:SF0">
    <property type="entry name" value="UPF0761 MEMBRANE PROTEIN YIHY"/>
    <property type="match status" value="1"/>
</dbReference>
<keyword evidence="3 6" id="KW-0812">Transmembrane</keyword>
<dbReference type="PANTHER" id="PTHR30213">
    <property type="entry name" value="INNER MEMBRANE PROTEIN YHJD"/>
    <property type="match status" value="1"/>
</dbReference>
<evidence type="ECO:0000256" key="6">
    <source>
        <dbReference type="SAM" id="Phobius"/>
    </source>
</evidence>
<dbReference type="NCBIfam" id="TIGR00765">
    <property type="entry name" value="yihY_not_rbn"/>
    <property type="match status" value="1"/>
</dbReference>
<evidence type="ECO:0000256" key="2">
    <source>
        <dbReference type="ARBA" id="ARBA00022475"/>
    </source>
</evidence>
<comment type="caution">
    <text evidence="7">The sequence shown here is derived from an EMBL/GenBank/DDBJ whole genome shotgun (WGS) entry which is preliminary data.</text>
</comment>
<dbReference type="EMBL" id="SRYD01000012">
    <property type="protein sequence ID" value="TGY75401.1"/>
    <property type="molecule type" value="Genomic_DNA"/>
</dbReference>
<feature type="transmembrane region" description="Helical" evidence="6">
    <location>
        <begin position="235"/>
        <end position="263"/>
    </location>
</feature>
<reference evidence="7 8" key="1">
    <citation type="submission" date="2019-04" db="EMBL/GenBank/DDBJ databases">
        <title>Microbes associate with the intestines of laboratory mice.</title>
        <authorList>
            <person name="Navarre W."/>
            <person name="Wong E."/>
            <person name="Huang K."/>
            <person name="Tropini C."/>
            <person name="Ng K."/>
            <person name="Yu B."/>
        </authorList>
    </citation>
    <scope>NUCLEOTIDE SEQUENCE [LARGE SCALE GENOMIC DNA]</scope>
    <source>
        <strain evidence="7 8">NM06_A21</strain>
    </source>
</reference>
<evidence type="ECO:0000313" key="7">
    <source>
        <dbReference type="EMBL" id="TGY75401.1"/>
    </source>
</evidence>
<feature type="transmembrane region" description="Helical" evidence="6">
    <location>
        <begin position="195"/>
        <end position="215"/>
    </location>
</feature>
<dbReference type="Pfam" id="PF03631">
    <property type="entry name" value="Virul_fac_BrkB"/>
    <property type="match status" value="1"/>
</dbReference>
<accession>A0A4S2G0U3</accession>
<proteinExistence type="predicted"/>
<keyword evidence="4 6" id="KW-1133">Transmembrane helix</keyword>
<organism evidence="7 8">
    <name type="scientific">Muribaculum intestinale</name>
    <dbReference type="NCBI Taxonomy" id="1796646"/>
    <lineage>
        <taxon>Bacteria</taxon>
        <taxon>Pseudomonadati</taxon>
        <taxon>Bacteroidota</taxon>
        <taxon>Bacteroidia</taxon>
        <taxon>Bacteroidales</taxon>
        <taxon>Muribaculaceae</taxon>
        <taxon>Muribaculum</taxon>
    </lineage>
</organism>